<accession>A0A0P0UZB1</accession>
<sequence>MREDSMALFLLGFSGSCSFLQQKLDKLLDTRDTLLILLNGIFCTNIFYMKVVLKYHINPFFKFVIIKTQLITRYYHLVLRETLNLYLHLQEIQTPSCIEICSFGEF</sequence>
<evidence type="ECO:0000313" key="2">
    <source>
        <dbReference type="Proteomes" id="UP000000763"/>
    </source>
</evidence>
<name>A0A0P0UZB1_ORYSJ</name>
<dbReference type="EMBL" id="AP008207">
    <property type="protein sequence ID" value="BAF04210.1"/>
    <property type="molecule type" value="Genomic_DNA"/>
</dbReference>
<gene>
    <name evidence="1" type="ordered locus">Os01g0196800</name>
</gene>
<dbReference type="OMA" id="IQTPSCI"/>
<evidence type="ECO:0000313" key="1">
    <source>
        <dbReference type="EMBL" id="BAF04210.1"/>
    </source>
</evidence>
<dbReference type="PROSITE" id="PS51257">
    <property type="entry name" value="PROKAR_LIPOPROTEIN"/>
    <property type="match status" value="1"/>
</dbReference>
<protein>
    <submittedName>
        <fullName evidence="1">Os01g0196800 protein</fullName>
    </submittedName>
</protein>
<proteinExistence type="predicted"/>
<reference evidence="1 2" key="1">
    <citation type="journal article" date="2005" name="Nature">
        <title>The map-based sequence of the rice genome.</title>
        <authorList>
            <consortium name="International rice genome sequencing project (IRGSP)"/>
            <person name="Matsumoto T."/>
            <person name="Wu J."/>
            <person name="Kanamori H."/>
            <person name="Katayose Y."/>
            <person name="Fujisawa M."/>
            <person name="Namiki N."/>
            <person name="Mizuno H."/>
            <person name="Yamamoto K."/>
            <person name="Antonio B.A."/>
            <person name="Baba T."/>
            <person name="Sakata K."/>
            <person name="Nagamura Y."/>
            <person name="Aoki H."/>
            <person name="Arikawa K."/>
            <person name="Arita K."/>
            <person name="Bito T."/>
            <person name="Chiden Y."/>
            <person name="Fujitsuka N."/>
            <person name="Fukunaka R."/>
            <person name="Hamada M."/>
            <person name="Harada C."/>
            <person name="Hayashi A."/>
            <person name="Hijishita S."/>
            <person name="Honda M."/>
            <person name="Hosokawa S."/>
            <person name="Ichikawa Y."/>
            <person name="Idonuma A."/>
            <person name="Iijima M."/>
            <person name="Ikeda M."/>
            <person name="Ikeno M."/>
            <person name="Ito K."/>
            <person name="Ito S."/>
            <person name="Ito T."/>
            <person name="Ito Y."/>
            <person name="Ito Y."/>
            <person name="Iwabuchi A."/>
            <person name="Kamiya K."/>
            <person name="Karasawa W."/>
            <person name="Kurita K."/>
            <person name="Katagiri S."/>
            <person name="Kikuta A."/>
            <person name="Kobayashi H."/>
            <person name="Kobayashi N."/>
            <person name="Machita K."/>
            <person name="Maehara T."/>
            <person name="Masukawa M."/>
            <person name="Mizubayashi T."/>
            <person name="Mukai Y."/>
            <person name="Nagasaki H."/>
            <person name="Nagata Y."/>
            <person name="Naito S."/>
            <person name="Nakashima M."/>
            <person name="Nakama Y."/>
            <person name="Nakamichi Y."/>
            <person name="Nakamura M."/>
            <person name="Meguro A."/>
            <person name="Negishi M."/>
            <person name="Ohta I."/>
            <person name="Ohta T."/>
            <person name="Okamoto M."/>
            <person name="Ono N."/>
            <person name="Saji S."/>
            <person name="Sakaguchi M."/>
            <person name="Sakai K."/>
            <person name="Shibata M."/>
            <person name="Shimokawa T."/>
            <person name="Song J."/>
            <person name="Takazaki Y."/>
            <person name="Terasawa K."/>
            <person name="Tsugane M."/>
            <person name="Tsuji K."/>
            <person name="Ueda S."/>
            <person name="Waki K."/>
            <person name="Yamagata H."/>
            <person name="Yamamoto M."/>
            <person name="Yamamoto S."/>
            <person name="Yamane H."/>
            <person name="Yoshiki S."/>
            <person name="Yoshihara R."/>
            <person name="Yukawa K."/>
            <person name="Zhong H."/>
            <person name="Yano M."/>
            <person name="Yuan Q."/>
            <person name="Ouyang S."/>
            <person name="Liu J."/>
            <person name="Jones K.M."/>
            <person name="Gansberger K."/>
            <person name="Moffat K."/>
            <person name="Hill J."/>
            <person name="Bera J."/>
            <person name="Fadrosh D."/>
            <person name="Jin S."/>
            <person name="Johri S."/>
            <person name="Kim M."/>
            <person name="Overton L."/>
            <person name="Reardon M."/>
            <person name="Tsitrin T."/>
            <person name="Vuong H."/>
            <person name="Weaver B."/>
            <person name="Ciecko A."/>
            <person name="Tallon L."/>
            <person name="Jackson J."/>
            <person name="Pai G."/>
            <person name="Aken S.V."/>
            <person name="Utterback T."/>
            <person name="Reidmuller S."/>
            <person name="Feldblyum T."/>
            <person name="Hsiao J."/>
            <person name="Zismann V."/>
            <person name="Iobst S."/>
            <person name="de Vazeille A.R."/>
            <person name="Buell C.R."/>
            <person name="Ying K."/>
            <person name="Li Y."/>
            <person name="Lu T."/>
            <person name="Huang Y."/>
            <person name="Zhao Q."/>
            <person name="Feng Q."/>
            <person name="Zhang L."/>
            <person name="Zhu J."/>
            <person name="Weng Q."/>
            <person name="Mu J."/>
            <person name="Lu Y."/>
            <person name="Fan D."/>
            <person name="Liu Y."/>
            <person name="Guan J."/>
            <person name="Zhang Y."/>
            <person name="Yu S."/>
            <person name="Liu X."/>
            <person name="Zhang Y."/>
            <person name="Hong G."/>
            <person name="Han B."/>
            <person name="Choisne N."/>
            <person name="Demange N."/>
            <person name="Orjeda G."/>
            <person name="Samain S."/>
            <person name="Cattolico L."/>
            <person name="Pelletier E."/>
            <person name="Couloux A."/>
            <person name="Segurens B."/>
            <person name="Wincker P."/>
            <person name="D'Hont A."/>
            <person name="Scarpelli C."/>
            <person name="Weissenbach J."/>
            <person name="Salanoubat M."/>
            <person name="Quetier F."/>
            <person name="Yu Y."/>
            <person name="Kim H.R."/>
            <person name="Rambo T."/>
            <person name="Currie J."/>
            <person name="Collura K."/>
            <person name="Luo M."/>
            <person name="Yang T."/>
            <person name="Ammiraju J.S.S."/>
            <person name="Engler F."/>
            <person name="Soderlund C."/>
            <person name="Wing R.A."/>
            <person name="Palmer L.E."/>
            <person name="de la Bastide M."/>
            <person name="Spiegel L."/>
            <person name="Nascimento L."/>
            <person name="Zutavern T."/>
            <person name="O'Shaughnessy A."/>
            <person name="Dike S."/>
            <person name="Dedhia N."/>
            <person name="Preston R."/>
            <person name="Balija V."/>
            <person name="McCombie W.R."/>
            <person name="Chow T."/>
            <person name="Chen H."/>
            <person name="Chung M."/>
            <person name="Chen C."/>
            <person name="Shaw J."/>
            <person name="Wu H."/>
            <person name="Hsiao K."/>
            <person name="Chao Y."/>
            <person name="Chu M."/>
            <person name="Cheng C."/>
            <person name="Hour A."/>
            <person name="Lee P."/>
            <person name="Lin S."/>
            <person name="Lin Y."/>
            <person name="Liou J."/>
            <person name="Liu S."/>
            <person name="Hsing Y."/>
            <person name="Raghuvanshi S."/>
            <person name="Mohanty A."/>
            <person name="Bharti A.K."/>
            <person name="Gaur A."/>
            <person name="Gupta V."/>
            <person name="Kumar D."/>
            <person name="Ravi V."/>
            <person name="Vij S."/>
            <person name="Kapur A."/>
            <person name="Khurana P."/>
            <person name="Khurana P."/>
            <person name="Khurana J.P."/>
            <person name="Tyagi A.K."/>
            <person name="Gaikwad K."/>
            <person name="Singh A."/>
            <person name="Dalal V."/>
            <person name="Srivastava S."/>
            <person name="Dixit A."/>
            <person name="Pal A.K."/>
            <person name="Ghazi I.A."/>
            <person name="Yadav M."/>
            <person name="Pandit A."/>
            <person name="Bhargava A."/>
            <person name="Sureshbabu K."/>
            <person name="Batra K."/>
            <person name="Sharma T.R."/>
            <person name="Mohapatra T."/>
            <person name="Singh N.K."/>
            <person name="Messing J."/>
            <person name="Nelson A.B."/>
            <person name="Fuks G."/>
            <person name="Kavchok S."/>
            <person name="Keizer G."/>
            <person name="Linton E."/>
            <person name="Llaca V."/>
            <person name="Song R."/>
            <person name="Tanyolac B."/>
            <person name="Young S."/>
            <person name="Ho-Il K."/>
            <person name="Hahn J.H."/>
            <person name="Sangsakoo G."/>
            <person name="Vanavichit A."/>
            <person name="de Mattos Luiz.A.T."/>
            <person name="Zimmer P.D."/>
            <person name="Malone G."/>
            <person name="Dellagostin O."/>
            <person name="de Oliveira A.C."/>
            <person name="Bevan M."/>
            <person name="Bancroft I."/>
            <person name="Minx P."/>
            <person name="Cordum H."/>
            <person name="Wilson R."/>
            <person name="Cheng Z."/>
            <person name="Jin W."/>
            <person name="Jiang J."/>
            <person name="Leong S.A."/>
            <person name="Iwama H."/>
            <person name="Gojobori T."/>
            <person name="Itoh T."/>
            <person name="Niimura Y."/>
            <person name="Fujii Y."/>
            <person name="Habara T."/>
            <person name="Sakai H."/>
            <person name="Sato Y."/>
            <person name="Wilson G."/>
            <person name="Kumar K."/>
            <person name="McCouch S."/>
            <person name="Juretic N."/>
            <person name="Hoen D."/>
            <person name="Wright S."/>
            <person name="Bruskiewich R."/>
            <person name="Bureau T."/>
            <person name="Miyao A."/>
            <person name="Hirochika H."/>
            <person name="Nishikawa T."/>
            <person name="Kadowaki K."/>
            <person name="Sugiura M."/>
            <person name="Burr B."/>
            <person name="Sasaki T."/>
        </authorList>
    </citation>
    <scope>NUCLEOTIDE SEQUENCE [LARGE SCALE GENOMIC DNA]</scope>
    <source>
        <strain evidence="2">cv. Nipponbare</strain>
    </source>
</reference>
<dbReference type="AlphaFoldDB" id="A0A0P0UZB1"/>
<dbReference type="Gramene" id="Os01t0196800-01">
    <property type="protein sequence ID" value="Os01t0196800-01"/>
    <property type="gene ID" value="Os01g0196800"/>
</dbReference>
<dbReference type="KEGG" id="dosa:Os01g0196800"/>
<reference evidence="2" key="2">
    <citation type="journal article" date="2008" name="Nucleic Acids Res.">
        <title>The rice annotation project database (RAP-DB): 2008 update.</title>
        <authorList>
            <consortium name="The rice annotation project (RAP)"/>
        </authorList>
    </citation>
    <scope>GENOME REANNOTATION</scope>
    <source>
        <strain evidence="2">cv. Nipponbare</strain>
    </source>
</reference>
<dbReference type="Proteomes" id="UP000000763">
    <property type="component" value="Chromosome 1"/>
</dbReference>
<organism evidence="1 2">
    <name type="scientific">Oryza sativa subsp. japonica</name>
    <name type="common">Rice</name>
    <dbReference type="NCBI Taxonomy" id="39947"/>
    <lineage>
        <taxon>Eukaryota</taxon>
        <taxon>Viridiplantae</taxon>
        <taxon>Streptophyta</taxon>
        <taxon>Embryophyta</taxon>
        <taxon>Tracheophyta</taxon>
        <taxon>Spermatophyta</taxon>
        <taxon>Magnoliopsida</taxon>
        <taxon>Liliopsida</taxon>
        <taxon>Poales</taxon>
        <taxon>Poaceae</taxon>
        <taxon>BOP clade</taxon>
        <taxon>Oryzoideae</taxon>
        <taxon>Oryzeae</taxon>
        <taxon>Oryzinae</taxon>
        <taxon>Oryza</taxon>
        <taxon>Oryza sativa</taxon>
    </lineage>
</organism>